<evidence type="ECO:0000313" key="3">
    <source>
        <dbReference type="EMBL" id="ODV88126.1"/>
    </source>
</evidence>
<gene>
    <name evidence="3" type="ORF">CANARDRAFT_15376</name>
</gene>
<dbReference type="AlphaFoldDB" id="A0A1E4T8P2"/>
<dbReference type="InterPro" id="IPR010286">
    <property type="entry name" value="METTL16/RlmF"/>
</dbReference>
<dbReference type="PANTHER" id="PTHR13393">
    <property type="entry name" value="SAM-DEPENDENT METHYLTRANSFERASE"/>
    <property type="match status" value="1"/>
</dbReference>
<dbReference type="EMBL" id="KV453847">
    <property type="protein sequence ID" value="ODV88126.1"/>
    <property type="molecule type" value="Genomic_DNA"/>
</dbReference>
<dbReference type="Proteomes" id="UP000094801">
    <property type="component" value="Unassembled WGS sequence"/>
</dbReference>
<dbReference type="OrthoDB" id="514248at2759"/>
<proteinExistence type="predicted"/>
<organism evidence="3 4">
    <name type="scientific">[Candida] arabinofermentans NRRL YB-2248</name>
    <dbReference type="NCBI Taxonomy" id="983967"/>
    <lineage>
        <taxon>Eukaryota</taxon>
        <taxon>Fungi</taxon>
        <taxon>Dikarya</taxon>
        <taxon>Ascomycota</taxon>
        <taxon>Saccharomycotina</taxon>
        <taxon>Pichiomycetes</taxon>
        <taxon>Pichiales</taxon>
        <taxon>Pichiaceae</taxon>
        <taxon>Ogataea</taxon>
        <taxon>Ogataea/Candida clade</taxon>
    </lineage>
</organism>
<dbReference type="PANTHER" id="PTHR13393:SF0">
    <property type="entry name" value="RNA N6-ADENOSINE-METHYLTRANSFERASE METTL16"/>
    <property type="match status" value="1"/>
</dbReference>
<dbReference type="GO" id="GO:0070475">
    <property type="term" value="P:rRNA base methylation"/>
    <property type="evidence" value="ECO:0007669"/>
    <property type="project" value="TreeGrafter"/>
</dbReference>
<sequence length="448" mass="51810">MEHKPNFKELVGFNPALDKYFNDVTQKYDFFNSNQGLIDFSQTALEKYFSLKIKIDPHRLCPRIYNRVDYVEFVLQLMNLYSCETQHFINRQVKRYLGLDVGTGHTAIYPLLTMSIIDKRNESGSKVNETIDLKFIGSDIDSKSVCLAKENIILNEKLISGRIEIVEVSPSRNELYSYLLRRLNLDGEADRLAFVMCNPPFYSSMSELEEKESFKKQSPLSGRVQATNNELITPGGEVQFITDLIEESVVIQGSKGVDRIKWYTSLVGNFASITVLTKALRERSISNFGVHQFKSSEKKGGTRRWIVYWSFDLTWRPPGKFFNVEHEKNHCVRNIDTRMSYSEVVSALESLPQHSLQYESKQKAAKQYLIKVKFKEIVWTRTYRRSLKNGDQKRRKIEAQLDVDISISAQLAVSLNWRGGESYSNFESFCGWLNGCYEFKKGNKNKII</sequence>
<dbReference type="STRING" id="983967.A0A1E4T8P2"/>
<reference evidence="4" key="1">
    <citation type="submission" date="2016-04" db="EMBL/GenBank/DDBJ databases">
        <title>Comparative genomics of biotechnologically important yeasts.</title>
        <authorList>
            <consortium name="DOE Joint Genome Institute"/>
            <person name="Riley R."/>
            <person name="Haridas S."/>
            <person name="Wolfe K.H."/>
            <person name="Lopes M.R."/>
            <person name="Hittinger C.T."/>
            <person name="Goker M."/>
            <person name="Salamov A."/>
            <person name="Wisecaver J."/>
            <person name="Long T.M."/>
            <person name="Aerts A.L."/>
            <person name="Barry K."/>
            <person name="Choi C."/>
            <person name="Clum A."/>
            <person name="Coughlan A.Y."/>
            <person name="Deshpande S."/>
            <person name="Douglass A.P."/>
            <person name="Hanson S.J."/>
            <person name="Klenk H.-P."/>
            <person name="Labutti K."/>
            <person name="Lapidus A."/>
            <person name="Lindquist E."/>
            <person name="Lipzen A."/>
            <person name="Meier-Kolthoff J.P."/>
            <person name="Ohm R.A."/>
            <person name="Otillar R.P."/>
            <person name="Pangilinan J."/>
            <person name="Peng Y."/>
            <person name="Rokas A."/>
            <person name="Rosa C.A."/>
            <person name="Scheuner C."/>
            <person name="Sibirny A.A."/>
            <person name="Slot J.C."/>
            <person name="Stielow J.B."/>
            <person name="Sun H."/>
            <person name="Kurtzman C.P."/>
            <person name="Blackwell M."/>
            <person name="Grigoriev I.V."/>
            <person name="Jeffries T.W."/>
        </authorList>
    </citation>
    <scope>NUCLEOTIDE SEQUENCE [LARGE SCALE GENOMIC DNA]</scope>
    <source>
        <strain evidence="4">NRRL YB-2248</strain>
    </source>
</reference>
<dbReference type="Gene3D" id="3.40.50.150">
    <property type="entry name" value="Vaccinia Virus protein VP39"/>
    <property type="match status" value="1"/>
</dbReference>
<dbReference type="InterPro" id="IPR029063">
    <property type="entry name" value="SAM-dependent_MTases_sf"/>
</dbReference>
<dbReference type="GO" id="GO:0005634">
    <property type="term" value="C:nucleus"/>
    <property type="evidence" value="ECO:0007669"/>
    <property type="project" value="TreeGrafter"/>
</dbReference>
<evidence type="ECO:0000313" key="4">
    <source>
        <dbReference type="Proteomes" id="UP000094801"/>
    </source>
</evidence>
<evidence type="ECO:0008006" key="5">
    <source>
        <dbReference type="Google" id="ProtNLM"/>
    </source>
</evidence>
<dbReference type="Pfam" id="PF05971">
    <property type="entry name" value="Methyltransf_10"/>
    <property type="match status" value="1"/>
</dbReference>
<evidence type="ECO:0000256" key="1">
    <source>
        <dbReference type="ARBA" id="ARBA00022603"/>
    </source>
</evidence>
<keyword evidence="2" id="KW-0808">Transferase</keyword>
<evidence type="ECO:0000256" key="2">
    <source>
        <dbReference type="ARBA" id="ARBA00022679"/>
    </source>
</evidence>
<keyword evidence="4" id="KW-1185">Reference proteome</keyword>
<accession>A0A1E4T8P2</accession>
<dbReference type="GO" id="GO:0008168">
    <property type="term" value="F:methyltransferase activity"/>
    <property type="evidence" value="ECO:0007669"/>
    <property type="project" value="UniProtKB-KW"/>
</dbReference>
<protein>
    <recommendedName>
        <fullName evidence="5">U6 small nuclear RNA (adenine-(43)-N(6))-methyltransferase</fullName>
    </recommendedName>
</protein>
<keyword evidence="1" id="KW-0489">Methyltransferase</keyword>
<dbReference type="SUPFAM" id="SSF53335">
    <property type="entry name" value="S-adenosyl-L-methionine-dependent methyltransferases"/>
    <property type="match status" value="1"/>
</dbReference>
<name>A0A1E4T8P2_9ASCO</name>